<feature type="compositionally biased region" description="Polar residues" evidence="5">
    <location>
        <begin position="333"/>
        <end position="343"/>
    </location>
</feature>
<dbReference type="InterPro" id="IPR036910">
    <property type="entry name" value="HMG_box_dom_sf"/>
</dbReference>
<feature type="compositionally biased region" description="Polar residues" evidence="5">
    <location>
        <begin position="311"/>
        <end position="320"/>
    </location>
</feature>
<feature type="DNA-binding region" description="HMG box" evidence="3">
    <location>
        <begin position="76"/>
        <end position="144"/>
    </location>
</feature>
<protein>
    <submittedName>
        <fullName evidence="9">HMG box domain-containing protein</fullName>
    </submittedName>
</protein>
<organism evidence="9">
    <name type="scientific">Hymenolepis diminuta</name>
    <name type="common">Rat tapeworm</name>
    <dbReference type="NCBI Taxonomy" id="6216"/>
    <lineage>
        <taxon>Eukaryota</taxon>
        <taxon>Metazoa</taxon>
        <taxon>Spiralia</taxon>
        <taxon>Lophotrochozoa</taxon>
        <taxon>Platyhelminthes</taxon>
        <taxon>Cestoda</taxon>
        <taxon>Eucestoda</taxon>
        <taxon>Cyclophyllidea</taxon>
        <taxon>Hymenolepididae</taxon>
        <taxon>Hymenolepis</taxon>
    </lineage>
</organism>
<reference evidence="9" key="1">
    <citation type="submission" date="2016-04" db="UniProtKB">
        <authorList>
            <consortium name="WormBaseParasite"/>
        </authorList>
    </citation>
    <scope>IDENTIFICATION</scope>
</reference>
<dbReference type="SMART" id="SM00398">
    <property type="entry name" value="HMG"/>
    <property type="match status" value="1"/>
</dbReference>
<dbReference type="SUPFAM" id="SSF47095">
    <property type="entry name" value="HMG-box"/>
    <property type="match status" value="1"/>
</dbReference>
<evidence type="ECO:0000256" key="3">
    <source>
        <dbReference type="PROSITE-ProRule" id="PRU00267"/>
    </source>
</evidence>
<gene>
    <name evidence="7" type="ORF">HDID_LOCUS1322</name>
</gene>
<dbReference type="PANTHER" id="PTHR45789">
    <property type="entry name" value="FI18025P1"/>
    <property type="match status" value="1"/>
</dbReference>
<keyword evidence="2 3" id="KW-0539">Nucleus</keyword>
<dbReference type="InterPro" id="IPR051356">
    <property type="entry name" value="SOX/SOX-like_TF"/>
</dbReference>
<dbReference type="PROSITE" id="PS50118">
    <property type="entry name" value="HMG_BOX_2"/>
    <property type="match status" value="1"/>
</dbReference>
<feature type="region of interest" description="Disordered" evidence="5">
    <location>
        <begin position="163"/>
        <end position="267"/>
    </location>
</feature>
<sequence length="520" mass="56535">MEFTDLNGPLHYMNACKQCVIAIDDGVESFITHLTNEHAIPTEWPSDRASRLTGDEAKKPYTTIAATRKKRRKLTTPRPLNSFMIFAQHIRRNVLAIFETASSSNISRLLGQAWSKIPKEIRAAYDEEAARLSKIHNKEFPTYKYQPRPRHAQCCNGTAFSPRIDMDIDDDDNDLSLPTQVPPHTSSLSSNPSLSSSTRLSISIPNPIPLSSSIAERRPPSPLKIKPEPPSPTSTNSSSPFLSSSNSSSFKLKLPIPDIRPPPLAKRPSKLLKIAPVKISPKLPATGDDQNNRSSPCLSTSSPPSRTPSPAQQLTPSQENIVPPPVSSSSSVQNPEANSVQQRTAETLATLHKLLNQAAAQQQQNHQQAQLQNQLQQQLQQQAEVAGREQNVSSASSKPCILLTPLQSEIGQQAIISCTQSATVPTLLTCGNTIYVALTVMQAPVIQNSTGVRTQVSQAMEVTSTPQRQPNPTPLLGSDLMDLLRAMDANQTPSNTECRLTELLQAALTAATVPTATTSQ</sequence>
<dbReference type="PANTHER" id="PTHR45789:SF2">
    <property type="entry name" value="FI18025P1"/>
    <property type="match status" value="1"/>
</dbReference>
<evidence type="ECO:0000256" key="1">
    <source>
        <dbReference type="ARBA" id="ARBA00023125"/>
    </source>
</evidence>
<evidence type="ECO:0000256" key="5">
    <source>
        <dbReference type="SAM" id="MobiDB-lite"/>
    </source>
</evidence>
<dbReference type="Gene3D" id="1.10.30.10">
    <property type="entry name" value="High mobility group box domain"/>
    <property type="match status" value="1"/>
</dbReference>
<evidence type="ECO:0000313" key="9">
    <source>
        <dbReference type="WBParaSite" id="HDID_0000132101-mRNA-1"/>
    </source>
</evidence>
<dbReference type="WBParaSite" id="HDID_0000132101-mRNA-1">
    <property type="protein sequence ID" value="HDID_0000132101-mRNA-1"/>
    <property type="gene ID" value="HDID_0000132101"/>
</dbReference>
<dbReference type="GO" id="GO:0005634">
    <property type="term" value="C:nucleus"/>
    <property type="evidence" value="ECO:0007669"/>
    <property type="project" value="UniProtKB-UniRule"/>
</dbReference>
<evidence type="ECO:0000256" key="4">
    <source>
        <dbReference type="SAM" id="Coils"/>
    </source>
</evidence>
<evidence type="ECO:0000256" key="2">
    <source>
        <dbReference type="ARBA" id="ARBA00023242"/>
    </source>
</evidence>
<feature type="compositionally biased region" description="Low complexity" evidence="5">
    <location>
        <begin position="233"/>
        <end position="255"/>
    </location>
</feature>
<feature type="region of interest" description="Disordered" evidence="5">
    <location>
        <begin position="281"/>
        <end position="343"/>
    </location>
</feature>
<proteinExistence type="predicted"/>
<reference evidence="7 8" key="2">
    <citation type="submission" date="2018-11" db="EMBL/GenBank/DDBJ databases">
        <authorList>
            <consortium name="Pathogen Informatics"/>
        </authorList>
    </citation>
    <scope>NUCLEOTIDE SEQUENCE [LARGE SCALE GENOMIC DNA]</scope>
</reference>
<dbReference type="GO" id="GO:0000981">
    <property type="term" value="F:DNA-binding transcription factor activity, RNA polymerase II-specific"/>
    <property type="evidence" value="ECO:0007669"/>
    <property type="project" value="TreeGrafter"/>
</dbReference>
<dbReference type="AlphaFoldDB" id="A0A158QCD2"/>
<feature type="coiled-coil region" evidence="4">
    <location>
        <begin position="352"/>
        <end position="381"/>
    </location>
</feature>
<feature type="compositionally biased region" description="Low complexity" evidence="5">
    <location>
        <begin position="185"/>
        <end position="214"/>
    </location>
</feature>
<feature type="compositionally biased region" description="Low complexity" evidence="5">
    <location>
        <begin position="293"/>
        <end position="310"/>
    </location>
</feature>
<evidence type="ECO:0000313" key="8">
    <source>
        <dbReference type="Proteomes" id="UP000274504"/>
    </source>
</evidence>
<dbReference type="OrthoDB" id="6247875at2759"/>
<name>A0A158QCD2_HYMDI</name>
<feature type="domain" description="HMG box" evidence="6">
    <location>
        <begin position="76"/>
        <end position="144"/>
    </location>
</feature>
<dbReference type="GO" id="GO:0000978">
    <property type="term" value="F:RNA polymerase II cis-regulatory region sequence-specific DNA binding"/>
    <property type="evidence" value="ECO:0007669"/>
    <property type="project" value="TreeGrafter"/>
</dbReference>
<accession>A0A158QCD2</accession>
<keyword evidence="1 3" id="KW-0238">DNA-binding</keyword>
<dbReference type="InterPro" id="IPR009071">
    <property type="entry name" value="HMG_box_dom"/>
</dbReference>
<evidence type="ECO:0000313" key="7">
    <source>
        <dbReference type="EMBL" id="VDL18783.1"/>
    </source>
</evidence>
<dbReference type="EMBL" id="UYSG01000237">
    <property type="protein sequence ID" value="VDL18783.1"/>
    <property type="molecule type" value="Genomic_DNA"/>
</dbReference>
<dbReference type="Pfam" id="PF00505">
    <property type="entry name" value="HMG_box"/>
    <property type="match status" value="1"/>
</dbReference>
<dbReference type="STRING" id="6216.A0A158QCD2"/>
<evidence type="ECO:0000259" key="6">
    <source>
        <dbReference type="PROSITE" id="PS50118"/>
    </source>
</evidence>
<dbReference type="Proteomes" id="UP000274504">
    <property type="component" value="Unassembled WGS sequence"/>
</dbReference>
<keyword evidence="4" id="KW-0175">Coiled coil</keyword>